<evidence type="ECO:0000256" key="1">
    <source>
        <dbReference type="PROSITE-ProRule" id="PRU00221"/>
    </source>
</evidence>
<organism evidence="5">
    <name type="scientific">Schistosoma curassoni</name>
    <dbReference type="NCBI Taxonomy" id="6186"/>
    <lineage>
        <taxon>Eukaryota</taxon>
        <taxon>Metazoa</taxon>
        <taxon>Spiralia</taxon>
        <taxon>Lophotrochozoa</taxon>
        <taxon>Platyhelminthes</taxon>
        <taxon>Trematoda</taxon>
        <taxon>Digenea</taxon>
        <taxon>Strigeidida</taxon>
        <taxon>Schistosomatoidea</taxon>
        <taxon>Schistosomatidae</taxon>
        <taxon>Schistosoma</taxon>
    </lineage>
</organism>
<dbReference type="EMBL" id="UZAK01000182">
    <property type="protein sequence ID" value="VDO60748.1"/>
    <property type="molecule type" value="Genomic_DNA"/>
</dbReference>
<evidence type="ECO:0000313" key="3">
    <source>
        <dbReference type="EMBL" id="VDO60748.1"/>
    </source>
</evidence>
<dbReference type="InterPro" id="IPR001680">
    <property type="entry name" value="WD40_rpt"/>
</dbReference>
<evidence type="ECO:0000256" key="2">
    <source>
        <dbReference type="SAM" id="Phobius"/>
    </source>
</evidence>
<dbReference type="WBParaSite" id="SCUD_0000030901-mRNA-1">
    <property type="protein sequence ID" value="SCUD_0000030901-mRNA-1"/>
    <property type="gene ID" value="SCUD_0000030901"/>
</dbReference>
<dbReference type="STRING" id="6186.A0A183JCA3"/>
<keyword evidence="2" id="KW-1133">Transmembrane helix</keyword>
<keyword evidence="2" id="KW-0812">Transmembrane</keyword>
<proteinExistence type="predicted"/>
<sequence>MVEQSTYVLPVKTKLVNTKYQDLLMPVWDEIIIINEHFRTFANNKNVILFFEVILAIFSSILDSIGNIFGRSNSDNVKTSSGQNIGSLMTAWAFLLLTNSNGQLNTGPRKQRLQLYEPIIKTSTYPLEKVGNLAVGKMSSLSILQKHQLLANASPNLLEDNAVESGYHLLSCWKSGSRYRVPYPSSLYVTVKETVIKKSLEGHSDDKMSEIFVQPNINISESAQHNILLENESSALNAMSESKPSELQKSWTRKSHQPCRIPNILVGYGVTTCINTDDNFEFSLDMEANKKYCTSTKSSGAQCLAFSPDGKWLAVGVIRNLLLNNTTGTPTKNKTNKMDCSVLIYKFPFDNKRSQPNLELAGHSDIIYSVDWAKTPVIQNHKNKSTQKYSSKDFSNTKIFWILASGSADGTVRVWRLQFNQVYENFTNDPNTNIPVPSDTSKSPFQVGQIINGSSHKKGILCNVLGHPNFVYSVAFKPISKELALNDFRILQTLVNRDHLLATACYDRVIRLWSIKHNETQLLQELNGVHQSHINSLTFDTDGSRIYSGDALGLIVIWKETENQQRKQVKCQPKWMFEKKIEVRELEVSKIILAPSDYNTQIHFLGDQVACYQNLQLPGSVTSISYHPMDNVIAFAAVGPDSPIAIYAYNIKGKYKIYIEQPPDILASHVKFKQRDVERVLLAMSKLESVLVSFH</sequence>
<protein>
    <submittedName>
        <fullName evidence="5">WD_REPEATS_REGION domain-containing protein</fullName>
    </submittedName>
</protein>
<dbReference type="SUPFAM" id="SSF50978">
    <property type="entry name" value="WD40 repeat-like"/>
    <property type="match status" value="1"/>
</dbReference>
<name>A0A183JCA3_9TREM</name>
<dbReference type="PANTHER" id="PTHR44499:SF1">
    <property type="entry name" value="JOUBERIN"/>
    <property type="match status" value="1"/>
</dbReference>
<keyword evidence="4" id="KW-1185">Reference proteome</keyword>
<feature type="repeat" description="WD" evidence="1">
    <location>
        <begin position="403"/>
        <end position="425"/>
    </location>
</feature>
<dbReference type="Proteomes" id="UP000279833">
    <property type="component" value="Unassembled WGS sequence"/>
</dbReference>
<dbReference type="InterPro" id="IPR036322">
    <property type="entry name" value="WD40_repeat_dom_sf"/>
</dbReference>
<dbReference type="GO" id="GO:0044458">
    <property type="term" value="P:motile cilium assembly"/>
    <property type="evidence" value="ECO:0007669"/>
    <property type="project" value="TreeGrafter"/>
</dbReference>
<dbReference type="Pfam" id="PF00400">
    <property type="entry name" value="WD40"/>
    <property type="match status" value="3"/>
</dbReference>
<feature type="transmembrane region" description="Helical" evidence="2">
    <location>
        <begin position="47"/>
        <end position="69"/>
    </location>
</feature>
<dbReference type="PANTHER" id="PTHR44499">
    <property type="entry name" value="JOUBERIN"/>
    <property type="match status" value="1"/>
</dbReference>
<dbReference type="Gene3D" id="2.130.10.10">
    <property type="entry name" value="YVTN repeat-like/Quinoprotein amine dehydrogenase"/>
    <property type="match status" value="2"/>
</dbReference>
<reference evidence="3 4" key="2">
    <citation type="submission" date="2018-11" db="EMBL/GenBank/DDBJ databases">
        <authorList>
            <consortium name="Pathogen Informatics"/>
        </authorList>
    </citation>
    <scope>NUCLEOTIDE SEQUENCE [LARGE SCALE GENOMIC DNA]</scope>
    <source>
        <strain evidence="3">Dakar</strain>
        <strain evidence="4">Dakar, Senegal</strain>
    </source>
</reference>
<dbReference type="InterPro" id="IPR015943">
    <property type="entry name" value="WD40/YVTN_repeat-like_dom_sf"/>
</dbReference>
<dbReference type="AlphaFoldDB" id="A0A183JCA3"/>
<accession>A0A183JCA3</accession>
<evidence type="ECO:0000313" key="4">
    <source>
        <dbReference type="Proteomes" id="UP000279833"/>
    </source>
</evidence>
<dbReference type="InterPro" id="IPR052803">
    <property type="entry name" value="Cilium-Associated_Jouberin"/>
</dbReference>
<gene>
    <name evidence="3" type="ORF">SCUD_LOCUS310</name>
</gene>
<keyword evidence="1" id="KW-0853">WD repeat</keyword>
<dbReference type="GO" id="GO:0036064">
    <property type="term" value="C:ciliary basal body"/>
    <property type="evidence" value="ECO:0007669"/>
    <property type="project" value="TreeGrafter"/>
</dbReference>
<feature type="repeat" description="WD" evidence="1">
    <location>
        <begin position="527"/>
        <end position="568"/>
    </location>
</feature>
<reference evidence="5" key="1">
    <citation type="submission" date="2016-06" db="UniProtKB">
        <authorList>
            <consortium name="WormBaseParasite"/>
        </authorList>
    </citation>
    <scope>IDENTIFICATION</scope>
</reference>
<dbReference type="SMART" id="SM00320">
    <property type="entry name" value="WD40"/>
    <property type="match status" value="4"/>
</dbReference>
<evidence type="ECO:0000313" key="5">
    <source>
        <dbReference type="WBParaSite" id="SCUD_0000030901-mRNA-1"/>
    </source>
</evidence>
<dbReference type="PROSITE" id="PS50082">
    <property type="entry name" value="WD_REPEATS_2"/>
    <property type="match status" value="2"/>
</dbReference>
<keyword evidence="2" id="KW-0472">Membrane</keyword>